<keyword evidence="6" id="KW-0297">G-protein coupled receptor</keyword>
<dbReference type="CDD" id="cd14966">
    <property type="entry name" value="7tmD_STE3"/>
    <property type="match status" value="1"/>
</dbReference>
<feature type="transmembrane region" description="Helical" evidence="10">
    <location>
        <begin position="209"/>
        <end position="229"/>
    </location>
</feature>
<keyword evidence="5 10" id="KW-1133">Transmembrane helix</keyword>
<evidence type="ECO:0000256" key="9">
    <source>
        <dbReference type="ARBA" id="ARBA00023224"/>
    </source>
</evidence>
<evidence type="ECO:0000256" key="2">
    <source>
        <dbReference type="ARBA" id="ARBA00011085"/>
    </source>
</evidence>
<evidence type="ECO:0000256" key="7">
    <source>
        <dbReference type="ARBA" id="ARBA00023136"/>
    </source>
</evidence>
<feature type="transmembrane region" description="Helical" evidence="10">
    <location>
        <begin position="113"/>
        <end position="134"/>
    </location>
</feature>
<evidence type="ECO:0000256" key="10">
    <source>
        <dbReference type="SAM" id="Phobius"/>
    </source>
</evidence>
<keyword evidence="12" id="KW-1185">Reference proteome</keyword>
<keyword evidence="4 10" id="KW-0812">Transmembrane</keyword>
<feature type="transmembrane region" description="Helical" evidence="10">
    <location>
        <begin position="33"/>
        <end position="53"/>
    </location>
</feature>
<dbReference type="Proteomes" id="UP000190831">
    <property type="component" value="Chromosome G"/>
</dbReference>
<gene>
    <name evidence="11" type="ORF">LAFE_0G04236G</name>
</gene>
<name>A0A1G4MH12_LACFM</name>
<dbReference type="OMA" id="VLVMFPF"/>
<dbReference type="EMBL" id="LT598486">
    <property type="protein sequence ID" value="SCW03158.1"/>
    <property type="molecule type" value="Genomic_DNA"/>
</dbReference>
<evidence type="ECO:0000256" key="1">
    <source>
        <dbReference type="ARBA" id="ARBA00004141"/>
    </source>
</evidence>
<accession>A0A1G4MH12</accession>
<dbReference type="OrthoDB" id="2874149at2759"/>
<dbReference type="STRING" id="4955.A0A1G4MH12"/>
<dbReference type="AlphaFoldDB" id="A0A1G4MH12"/>
<dbReference type="GO" id="GO:0005886">
    <property type="term" value="C:plasma membrane"/>
    <property type="evidence" value="ECO:0007669"/>
    <property type="project" value="TreeGrafter"/>
</dbReference>
<dbReference type="GO" id="GO:0004932">
    <property type="term" value="F:mating-type factor pheromone receptor activity"/>
    <property type="evidence" value="ECO:0007669"/>
    <property type="project" value="InterPro"/>
</dbReference>
<evidence type="ECO:0000256" key="5">
    <source>
        <dbReference type="ARBA" id="ARBA00022989"/>
    </source>
</evidence>
<evidence type="ECO:0000256" key="3">
    <source>
        <dbReference type="ARBA" id="ARBA00022507"/>
    </source>
</evidence>
<sequence length="472" mass="53693">MSFSSDIIGLGTTALVLLVPPMLWHAKMKNTPAIILIFWLMIMDLKLIVDAAVWSSENFMDRWNGKVWCDIMIKLQLGANVGISCAIANIAYNLHGILKADSVLPEPNSRRKLLVDLSFSLLTPVMTMGLSYIAQVFRYGIARYNGCQNLLSPTWITVVLYTLWMFIWSLIAFVYAILLLYVFYKKRTDVKDILYCTNSGLNLARFARLLFFCFLIVLVMFPFSMYSFVSELKDVSGYFDFNAAHDKSTWTLIIYLDLDKPFFDVWLYILMSYLVFIIFGLGSDALGMYGNMIRAVGLGFVLDNVKEAINSRKQSRANKLVSSFYSENGSYRSDGTVYNGMDYSPTKFIKRTMTGENKSDSSHTNPYSPSGFIIDYTLPNDKRRQGRQRRCGSDFEDLENLSYLDLPYNPVQFQDETSIEEFPDNSIPLCQISYQSRSPKSVGSFGTKKDAVIDETSLSFSSECTENGINRL</sequence>
<dbReference type="PANTHER" id="PTHR28097">
    <property type="entry name" value="PHEROMONE A FACTOR RECEPTOR"/>
    <property type="match status" value="1"/>
</dbReference>
<comment type="subcellular location">
    <subcellularLocation>
        <location evidence="1">Membrane</location>
        <topology evidence="1">Multi-pass membrane protein</topology>
    </subcellularLocation>
</comment>
<comment type="similarity">
    <text evidence="2">Belongs to the G-protein coupled receptor 4 family.</text>
</comment>
<dbReference type="PRINTS" id="PR00899">
    <property type="entry name" value="GPCRSTE3"/>
</dbReference>
<protein>
    <submittedName>
        <fullName evidence="11">LAFE_0G04236g1_1</fullName>
    </submittedName>
</protein>
<evidence type="ECO:0000256" key="4">
    <source>
        <dbReference type="ARBA" id="ARBA00022692"/>
    </source>
</evidence>
<proteinExistence type="inferred from homology"/>
<feature type="transmembrane region" description="Helical" evidence="10">
    <location>
        <begin position="265"/>
        <end position="286"/>
    </location>
</feature>
<keyword evidence="9" id="KW-0807">Transducer</keyword>
<feature type="transmembrane region" description="Helical" evidence="10">
    <location>
        <begin position="154"/>
        <end position="184"/>
    </location>
</feature>
<keyword evidence="7 10" id="KW-0472">Membrane</keyword>
<evidence type="ECO:0000313" key="12">
    <source>
        <dbReference type="Proteomes" id="UP000190831"/>
    </source>
</evidence>
<dbReference type="GO" id="GO:0000750">
    <property type="term" value="P:pheromone-dependent signal transduction involved in conjugation with cellular fusion"/>
    <property type="evidence" value="ECO:0007669"/>
    <property type="project" value="TreeGrafter"/>
</dbReference>
<dbReference type="Pfam" id="PF02076">
    <property type="entry name" value="STE3"/>
    <property type="match status" value="1"/>
</dbReference>
<reference evidence="11 12" key="1">
    <citation type="submission" date="2016-03" db="EMBL/GenBank/DDBJ databases">
        <authorList>
            <person name="Devillers H."/>
        </authorList>
    </citation>
    <scope>NUCLEOTIDE SEQUENCE [LARGE SCALE GENOMIC DNA]</scope>
    <source>
        <strain evidence="11">CBS 6772</strain>
    </source>
</reference>
<keyword evidence="3" id="KW-0589">Pheromone response</keyword>
<evidence type="ECO:0000256" key="8">
    <source>
        <dbReference type="ARBA" id="ARBA00023170"/>
    </source>
</evidence>
<dbReference type="InterPro" id="IPR001499">
    <property type="entry name" value="GPCR_STE3"/>
</dbReference>
<evidence type="ECO:0000256" key="6">
    <source>
        <dbReference type="ARBA" id="ARBA00023040"/>
    </source>
</evidence>
<keyword evidence="8" id="KW-0675">Receptor</keyword>
<organism evidence="11 12">
    <name type="scientific">Lachancea fermentati</name>
    <name type="common">Zygosaccharomyces fermentati</name>
    <dbReference type="NCBI Taxonomy" id="4955"/>
    <lineage>
        <taxon>Eukaryota</taxon>
        <taxon>Fungi</taxon>
        <taxon>Dikarya</taxon>
        <taxon>Ascomycota</taxon>
        <taxon>Saccharomycotina</taxon>
        <taxon>Saccharomycetes</taxon>
        <taxon>Saccharomycetales</taxon>
        <taxon>Saccharomycetaceae</taxon>
        <taxon>Lachancea</taxon>
    </lineage>
</organism>
<dbReference type="PANTHER" id="PTHR28097:SF1">
    <property type="entry name" value="PHEROMONE A FACTOR RECEPTOR"/>
    <property type="match status" value="1"/>
</dbReference>
<feature type="transmembrane region" description="Helical" evidence="10">
    <location>
        <begin position="6"/>
        <end position="26"/>
    </location>
</feature>
<evidence type="ECO:0000313" key="11">
    <source>
        <dbReference type="EMBL" id="SCW03158.1"/>
    </source>
</evidence>